<dbReference type="PRINTS" id="PR00368">
    <property type="entry name" value="FADPNR"/>
</dbReference>
<organism evidence="19 20">
    <name type="scientific">Geosporobacter subterraneus DSM 17957</name>
    <dbReference type="NCBI Taxonomy" id="1121919"/>
    <lineage>
        <taxon>Bacteria</taxon>
        <taxon>Bacillati</taxon>
        <taxon>Bacillota</taxon>
        <taxon>Clostridia</taxon>
        <taxon>Peptostreptococcales</taxon>
        <taxon>Thermotaleaceae</taxon>
        <taxon>Geosporobacter</taxon>
    </lineage>
</organism>
<proteinExistence type="inferred from homology"/>
<evidence type="ECO:0000313" key="19">
    <source>
        <dbReference type="EMBL" id="SHI97692.1"/>
    </source>
</evidence>
<dbReference type="NCBIfam" id="TIGR01350">
    <property type="entry name" value="lipoamide_DH"/>
    <property type="match status" value="1"/>
</dbReference>
<dbReference type="InterPro" id="IPR016156">
    <property type="entry name" value="FAD/NAD-linked_Rdtase_dimer_sf"/>
</dbReference>
<dbReference type="InterPro" id="IPR023753">
    <property type="entry name" value="FAD/NAD-binding_dom"/>
</dbReference>
<comment type="similarity">
    <text evidence="2 16">Belongs to the class-I pyridine nucleotide-disulfide oxidoreductase family.</text>
</comment>
<evidence type="ECO:0000256" key="12">
    <source>
        <dbReference type="ARBA" id="ARBA00049187"/>
    </source>
</evidence>
<evidence type="ECO:0000256" key="9">
    <source>
        <dbReference type="ARBA" id="ARBA00023027"/>
    </source>
</evidence>
<dbReference type="GO" id="GO:0050660">
    <property type="term" value="F:flavin adenine dinucleotide binding"/>
    <property type="evidence" value="ECO:0007669"/>
    <property type="project" value="InterPro"/>
</dbReference>
<name>A0A1M6FJA0_9FIRM</name>
<evidence type="ECO:0000256" key="5">
    <source>
        <dbReference type="ARBA" id="ARBA00022490"/>
    </source>
</evidence>
<dbReference type="PROSITE" id="PS00076">
    <property type="entry name" value="PYRIDINE_REDOX_1"/>
    <property type="match status" value="1"/>
</dbReference>
<dbReference type="Gene3D" id="3.30.390.30">
    <property type="match status" value="1"/>
</dbReference>
<keyword evidence="11 16" id="KW-0676">Redox-active center</keyword>
<dbReference type="STRING" id="1121919.SAMN02745975_01024"/>
<comment type="miscellaneous">
    <text evidence="16">The active site is a redox-active disulfide bond.</text>
</comment>
<dbReference type="PANTHER" id="PTHR22912">
    <property type="entry name" value="DISULFIDE OXIDOREDUCTASE"/>
    <property type="match status" value="1"/>
</dbReference>
<evidence type="ECO:0000256" key="13">
    <source>
        <dbReference type="PIRSR" id="PIRSR000350-2"/>
    </source>
</evidence>
<dbReference type="Pfam" id="PF07992">
    <property type="entry name" value="Pyr_redox_2"/>
    <property type="match status" value="1"/>
</dbReference>
<evidence type="ECO:0000256" key="6">
    <source>
        <dbReference type="ARBA" id="ARBA00022630"/>
    </source>
</evidence>
<dbReference type="FunFam" id="3.30.390.30:FF:000001">
    <property type="entry name" value="Dihydrolipoyl dehydrogenase"/>
    <property type="match status" value="1"/>
</dbReference>
<evidence type="ECO:0000256" key="4">
    <source>
        <dbReference type="ARBA" id="ARBA00016961"/>
    </source>
</evidence>
<keyword evidence="9 14" id="KW-0520">NAD</keyword>
<evidence type="ECO:0000259" key="17">
    <source>
        <dbReference type="Pfam" id="PF02852"/>
    </source>
</evidence>
<dbReference type="InterPro" id="IPR004099">
    <property type="entry name" value="Pyr_nucl-diS_OxRdtase_dimer"/>
</dbReference>
<dbReference type="SUPFAM" id="SSF55424">
    <property type="entry name" value="FAD/NAD-linked reductases, dimerisation (C-terminal) domain"/>
    <property type="match status" value="1"/>
</dbReference>
<evidence type="ECO:0000256" key="11">
    <source>
        <dbReference type="ARBA" id="ARBA00023284"/>
    </source>
</evidence>
<reference evidence="20" key="1">
    <citation type="submission" date="2016-11" db="EMBL/GenBank/DDBJ databases">
        <authorList>
            <person name="Varghese N."/>
            <person name="Submissions S."/>
        </authorList>
    </citation>
    <scope>NUCLEOTIDE SEQUENCE [LARGE SCALE GENOMIC DNA]</scope>
    <source>
        <strain evidence="20">DSM 17957</strain>
    </source>
</reference>
<evidence type="ECO:0000256" key="8">
    <source>
        <dbReference type="ARBA" id="ARBA00023002"/>
    </source>
</evidence>
<feature type="binding site" evidence="14">
    <location>
        <position position="266"/>
    </location>
    <ligand>
        <name>NAD(+)</name>
        <dbReference type="ChEBI" id="CHEBI:57540"/>
    </ligand>
</feature>
<accession>A0A1M6FJA0</accession>
<evidence type="ECO:0000256" key="2">
    <source>
        <dbReference type="ARBA" id="ARBA00007532"/>
    </source>
</evidence>
<protein>
    <recommendedName>
        <fullName evidence="4 16">Dihydrolipoyl dehydrogenase</fullName>
        <ecNumber evidence="3 16">1.8.1.4</ecNumber>
    </recommendedName>
</protein>
<feature type="domain" description="Pyridine nucleotide-disulphide oxidoreductase dimerisation" evidence="17">
    <location>
        <begin position="338"/>
        <end position="447"/>
    </location>
</feature>
<feature type="active site" description="Proton acceptor" evidence="13">
    <location>
        <position position="436"/>
    </location>
</feature>
<dbReference type="RefSeq" id="WP_110940284.1">
    <property type="nucleotide sequence ID" value="NZ_FQZV01000011.1"/>
</dbReference>
<evidence type="ECO:0000256" key="7">
    <source>
        <dbReference type="ARBA" id="ARBA00022827"/>
    </source>
</evidence>
<dbReference type="Proteomes" id="UP000184536">
    <property type="component" value="Unassembled WGS sequence"/>
</dbReference>
<dbReference type="SUPFAM" id="SSF51905">
    <property type="entry name" value="FAD/NAD(P)-binding domain"/>
    <property type="match status" value="1"/>
</dbReference>
<dbReference type="GO" id="GO:0006103">
    <property type="term" value="P:2-oxoglutarate metabolic process"/>
    <property type="evidence" value="ECO:0007669"/>
    <property type="project" value="TreeGrafter"/>
</dbReference>
<dbReference type="Pfam" id="PF02852">
    <property type="entry name" value="Pyr_redox_dim"/>
    <property type="match status" value="1"/>
</dbReference>
<dbReference type="PIRSF" id="PIRSF000350">
    <property type="entry name" value="Mercury_reductase_MerA"/>
    <property type="match status" value="1"/>
</dbReference>
<keyword evidence="5" id="KW-0963">Cytoplasm</keyword>
<evidence type="ECO:0000256" key="10">
    <source>
        <dbReference type="ARBA" id="ARBA00023157"/>
    </source>
</evidence>
<sequence>MIYDVIILGAGPGGYVAAIKAAQMGGRVALIEKEDIGGVCLNWGCIPTKALLKSARLFEEVKKSDFFGIEGIDQSKIRVNWEQMNIRKDAVVKRLVNGVSNLLKRNGVEVFQGTGKVLDKATVSVAGQIIKGKNLIIATGSRAVMPPIEGIEEAVKTGIAITSKEALALKSLPEAIVILGGGVIAVEFATLFNALGSKVTLVQRSARILTNIERELAEGLQRHLVDKGVNIVTNSQIKRIQGKSAVLEVEGQEKICYGDKILVSLGRKPNTEGLEVLGLQMDKNGIQTNEKLETNIPGVYAVGDVNGKYQLAHLASAEGITAVENIFGQENKINYDIVPSCIYSFPEIATVGLTEQEARKQGYDVAVSKFPLSANGKALAEGESIGFVKIVAEKQYGEILGVHIMAVHATDMISEAIVSMQMEGTVYDVAQAIHPHPTLSEIMMEAAHGAIHKPIHH</sequence>
<comment type="catalytic activity">
    <reaction evidence="12 16">
        <text>N(6)-[(R)-dihydrolipoyl]-L-lysyl-[protein] + NAD(+) = N(6)-[(R)-lipoyl]-L-lysyl-[protein] + NADH + H(+)</text>
        <dbReference type="Rhea" id="RHEA:15045"/>
        <dbReference type="Rhea" id="RHEA-COMP:10474"/>
        <dbReference type="Rhea" id="RHEA-COMP:10475"/>
        <dbReference type="ChEBI" id="CHEBI:15378"/>
        <dbReference type="ChEBI" id="CHEBI:57540"/>
        <dbReference type="ChEBI" id="CHEBI:57945"/>
        <dbReference type="ChEBI" id="CHEBI:83099"/>
        <dbReference type="ChEBI" id="CHEBI:83100"/>
        <dbReference type="EC" id="1.8.1.4"/>
    </reaction>
</comment>
<evidence type="ECO:0000256" key="3">
    <source>
        <dbReference type="ARBA" id="ARBA00012608"/>
    </source>
</evidence>
<comment type="cofactor">
    <cofactor evidence="14 16">
        <name>FAD</name>
        <dbReference type="ChEBI" id="CHEBI:57692"/>
    </cofactor>
    <text evidence="14 16">Binds 1 FAD per subunit.</text>
</comment>
<evidence type="ECO:0000256" key="15">
    <source>
        <dbReference type="PIRSR" id="PIRSR000350-4"/>
    </source>
</evidence>
<dbReference type="EC" id="1.8.1.4" evidence="3 16"/>
<evidence type="ECO:0000256" key="1">
    <source>
        <dbReference type="ARBA" id="ARBA00004496"/>
    </source>
</evidence>
<comment type="subcellular location">
    <subcellularLocation>
        <location evidence="1">Cytoplasm</location>
    </subcellularLocation>
</comment>
<evidence type="ECO:0000256" key="16">
    <source>
        <dbReference type="RuleBase" id="RU003692"/>
    </source>
</evidence>
<dbReference type="InterPro" id="IPR012999">
    <property type="entry name" value="Pyr_OxRdtase_I_AS"/>
</dbReference>
<dbReference type="InterPro" id="IPR050151">
    <property type="entry name" value="Class-I_Pyr_Nuc-Dis_Oxidored"/>
</dbReference>
<dbReference type="InterPro" id="IPR036188">
    <property type="entry name" value="FAD/NAD-bd_sf"/>
</dbReference>
<keyword evidence="10" id="KW-1015">Disulfide bond</keyword>
<keyword evidence="7 14" id="KW-0274">FAD</keyword>
<feature type="disulfide bond" description="Redox-active" evidence="15">
    <location>
        <begin position="40"/>
        <end position="45"/>
    </location>
</feature>
<dbReference type="InterPro" id="IPR006258">
    <property type="entry name" value="Lipoamide_DH"/>
</dbReference>
<feature type="binding site" evidence="14">
    <location>
        <begin position="139"/>
        <end position="141"/>
    </location>
    <ligand>
        <name>FAD</name>
        <dbReference type="ChEBI" id="CHEBI:57692"/>
    </ligand>
</feature>
<dbReference type="OrthoDB" id="9807946at2"/>
<evidence type="ECO:0000259" key="18">
    <source>
        <dbReference type="Pfam" id="PF07992"/>
    </source>
</evidence>
<dbReference type="EMBL" id="FQZV01000011">
    <property type="protein sequence ID" value="SHI97692.1"/>
    <property type="molecule type" value="Genomic_DNA"/>
</dbReference>
<feature type="binding site" evidence="14">
    <location>
        <position position="49"/>
    </location>
    <ligand>
        <name>FAD</name>
        <dbReference type="ChEBI" id="CHEBI:57692"/>
    </ligand>
</feature>
<feature type="domain" description="FAD/NAD(P)-binding" evidence="18">
    <location>
        <begin position="3"/>
        <end position="319"/>
    </location>
</feature>
<keyword evidence="14" id="KW-0547">Nucleotide-binding</keyword>
<dbReference type="GO" id="GO:0005737">
    <property type="term" value="C:cytoplasm"/>
    <property type="evidence" value="ECO:0007669"/>
    <property type="project" value="UniProtKB-SubCell"/>
</dbReference>
<feature type="binding site" evidence="14">
    <location>
        <position position="304"/>
    </location>
    <ligand>
        <name>FAD</name>
        <dbReference type="ChEBI" id="CHEBI:57692"/>
    </ligand>
</feature>
<keyword evidence="20" id="KW-1185">Reference proteome</keyword>
<evidence type="ECO:0000256" key="14">
    <source>
        <dbReference type="PIRSR" id="PIRSR000350-3"/>
    </source>
</evidence>
<feature type="binding site" evidence="14">
    <location>
        <begin position="180"/>
        <end position="187"/>
    </location>
    <ligand>
        <name>NAD(+)</name>
        <dbReference type="ChEBI" id="CHEBI:57540"/>
    </ligand>
</feature>
<gene>
    <name evidence="19" type="ORF">SAMN02745975_01024</name>
</gene>
<dbReference type="PANTHER" id="PTHR22912:SF217">
    <property type="entry name" value="DIHYDROLIPOYL DEHYDROGENASE"/>
    <property type="match status" value="1"/>
</dbReference>
<evidence type="ECO:0000313" key="20">
    <source>
        <dbReference type="Proteomes" id="UP000184536"/>
    </source>
</evidence>
<dbReference type="PRINTS" id="PR00411">
    <property type="entry name" value="PNDRDTASEI"/>
</dbReference>
<dbReference type="Gene3D" id="3.50.50.60">
    <property type="entry name" value="FAD/NAD(P)-binding domain"/>
    <property type="match status" value="2"/>
</dbReference>
<dbReference type="GO" id="GO:0004148">
    <property type="term" value="F:dihydrolipoyl dehydrogenase (NADH) activity"/>
    <property type="evidence" value="ECO:0007669"/>
    <property type="project" value="UniProtKB-EC"/>
</dbReference>
<feature type="binding site" evidence="14">
    <location>
        <position position="115"/>
    </location>
    <ligand>
        <name>FAD</name>
        <dbReference type="ChEBI" id="CHEBI:57692"/>
    </ligand>
</feature>
<dbReference type="AlphaFoldDB" id="A0A1M6FJA0"/>
<dbReference type="InterPro" id="IPR001100">
    <property type="entry name" value="Pyr_nuc-diS_OxRdtase"/>
</dbReference>
<keyword evidence="6 16" id="KW-0285">Flavoprotein</keyword>
<keyword evidence="8 16" id="KW-0560">Oxidoreductase</keyword>